<accession>A0AA38C9A2</accession>
<keyword evidence="2" id="KW-0812">Transmembrane</keyword>
<dbReference type="CDD" id="cd02968">
    <property type="entry name" value="SCO"/>
    <property type="match status" value="1"/>
</dbReference>
<comment type="similarity">
    <text evidence="1">Belongs to the SCO1/2 family.</text>
</comment>
<evidence type="ECO:0000313" key="4">
    <source>
        <dbReference type="Proteomes" id="UP000824469"/>
    </source>
</evidence>
<dbReference type="GO" id="GO:0033617">
    <property type="term" value="P:mitochondrial respiratory chain complex IV assembly"/>
    <property type="evidence" value="ECO:0007669"/>
    <property type="project" value="TreeGrafter"/>
</dbReference>
<dbReference type="Pfam" id="PF02630">
    <property type="entry name" value="SCO1-SenC"/>
    <property type="match status" value="1"/>
</dbReference>
<dbReference type="InterPro" id="IPR003782">
    <property type="entry name" value="SCO1/SenC"/>
</dbReference>
<dbReference type="SUPFAM" id="SSF52833">
    <property type="entry name" value="Thioredoxin-like"/>
    <property type="match status" value="1"/>
</dbReference>
<dbReference type="InterPro" id="IPR036249">
    <property type="entry name" value="Thioredoxin-like_sf"/>
</dbReference>
<dbReference type="PANTHER" id="PTHR12151:SF1">
    <property type="entry name" value="PROTEIN SCO1 HOMOLOG 2, MITOCHONDRIAL"/>
    <property type="match status" value="1"/>
</dbReference>
<dbReference type="AlphaFoldDB" id="A0AA38C9A2"/>
<feature type="transmembrane region" description="Helical" evidence="2">
    <location>
        <begin position="39"/>
        <end position="61"/>
    </location>
</feature>
<sequence>VPYCSNYIFRYTTSSGSKRNGPEIRVRLVENDSTRSVRAFRLGIVPSALLVFISAGLLFYYNDERRAIPKDSQGSSRNMVTSKPSIGGPFELIDHEEKTVTDSEFRGHWTLIYFGYTSSPDIDPEEVQKMARVIEILDSKENMRISAVFITVDPFRDTPSQLRAYLQEFHPRIVGLTGRENALRHVAQDFRVFFKKTDVEGPDYVIDCSHNMYLMSPNMEFVRMFGLEYNAEQLADSIASEAKISKSM</sequence>
<evidence type="ECO:0000313" key="3">
    <source>
        <dbReference type="EMBL" id="KAH9296205.1"/>
    </source>
</evidence>
<dbReference type="PANTHER" id="PTHR12151">
    <property type="entry name" value="ELECTRON TRANSPORT PROTIN SCO1/SENC FAMILY MEMBER"/>
    <property type="match status" value="1"/>
</dbReference>
<dbReference type="OMA" id="PCRPRVF"/>
<dbReference type="FunFam" id="3.40.30.10:FF:000013">
    <property type="entry name" value="Blast:Protein SCO1 homolog, mitochondrial"/>
    <property type="match status" value="1"/>
</dbReference>
<protein>
    <submittedName>
        <fullName evidence="3">Uncharacterized protein</fullName>
    </submittedName>
</protein>
<name>A0AA38C9A2_TAXCH</name>
<keyword evidence="2" id="KW-1133">Transmembrane helix</keyword>
<feature type="non-terminal residue" evidence="3">
    <location>
        <position position="248"/>
    </location>
</feature>
<gene>
    <name evidence="3" type="ORF">KI387_039793</name>
</gene>
<dbReference type="EMBL" id="JAHRHJ020000011">
    <property type="protein sequence ID" value="KAH9296205.1"/>
    <property type="molecule type" value="Genomic_DNA"/>
</dbReference>
<evidence type="ECO:0000256" key="1">
    <source>
        <dbReference type="ARBA" id="ARBA00010996"/>
    </source>
</evidence>
<dbReference type="Proteomes" id="UP000824469">
    <property type="component" value="Unassembled WGS sequence"/>
</dbReference>
<comment type="caution">
    <text evidence="3">The sequence shown here is derived from an EMBL/GenBank/DDBJ whole genome shotgun (WGS) entry which is preliminary data.</text>
</comment>
<keyword evidence="2" id="KW-0472">Membrane</keyword>
<organism evidence="3 4">
    <name type="scientific">Taxus chinensis</name>
    <name type="common">Chinese yew</name>
    <name type="synonym">Taxus wallichiana var. chinensis</name>
    <dbReference type="NCBI Taxonomy" id="29808"/>
    <lineage>
        <taxon>Eukaryota</taxon>
        <taxon>Viridiplantae</taxon>
        <taxon>Streptophyta</taxon>
        <taxon>Embryophyta</taxon>
        <taxon>Tracheophyta</taxon>
        <taxon>Spermatophyta</taxon>
        <taxon>Pinopsida</taxon>
        <taxon>Pinidae</taxon>
        <taxon>Conifers II</taxon>
        <taxon>Cupressales</taxon>
        <taxon>Taxaceae</taxon>
        <taxon>Taxus</taxon>
    </lineage>
</organism>
<evidence type="ECO:0000256" key="2">
    <source>
        <dbReference type="SAM" id="Phobius"/>
    </source>
</evidence>
<keyword evidence="4" id="KW-1185">Reference proteome</keyword>
<reference evidence="3 4" key="1">
    <citation type="journal article" date="2021" name="Nat. Plants">
        <title>The Taxus genome provides insights into paclitaxel biosynthesis.</title>
        <authorList>
            <person name="Xiong X."/>
            <person name="Gou J."/>
            <person name="Liao Q."/>
            <person name="Li Y."/>
            <person name="Zhou Q."/>
            <person name="Bi G."/>
            <person name="Li C."/>
            <person name="Du R."/>
            <person name="Wang X."/>
            <person name="Sun T."/>
            <person name="Guo L."/>
            <person name="Liang H."/>
            <person name="Lu P."/>
            <person name="Wu Y."/>
            <person name="Zhang Z."/>
            <person name="Ro D.K."/>
            <person name="Shang Y."/>
            <person name="Huang S."/>
            <person name="Yan J."/>
        </authorList>
    </citation>
    <scope>NUCLEOTIDE SEQUENCE [LARGE SCALE GENOMIC DNA]</scope>
    <source>
        <strain evidence="3">Ta-2019</strain>
    </source>
</reference>
<dbReference type="Gene3D" id="3.40.30.10">
    <property type="entry name" value="Glutaredoxin"/>
    <property type="match status" value="1"/>
</dbReference>
<proteinExistence type="inferred from homology"/>
<dbReference type="GO" id="GO:0005739">
    <property type="term" value="C:mitochondrion"/>
    <property type="evidence" value="ECO:0007669"/>
    <property type="project" value="GOC"/>
</dbReference>